<evidence type="ECO:0000313" key="2">
    <source>
        <dbReference type="Proteomes" id="UP000631114"/>
    </source>
</evidence>
<name>A0A835M1J2_9MAGN</name>
<dbReference type="Proteomes" id="UP000631114">
    <property type="component" value="Unassembled WGS sequence"/>
</dbReference>
<accession>A0A835M1J2</accession>
<dbReference type="Pfam" id="PF05212">
    <property type="entry name" value="DUF707"/>
    <property type="match status" value="1"/>
</dbReference>
<comment type="caution">
    <text evidence="1">The sequence shown here is derived from an EMBL/GenBank/DDBJ whole genome shotgun (WGS) entry which is preliminary data.</text>
</comment>
<dbReference type="SUPFAM" id="SSF51735">
    <property type="entry name" value="NAD(P)-binding Rossmann-fold domains"/>
    <property type="match status" value="1"/>
</dbReference>
<keyword evidence="2" id="KW-1185">Reference proteome</keyword>
<dbReference type="EMBL" id="JADFTS010000003">
    <property type="protein sequence ID" value="KAF9615550.1"/>
    <property type="molecule type" value="Genomic_DNA"/>
</dbReference>
<dbReference type="AlphaFoldDB" id="A0A835M1J2"/>
<dbReference type="InterPro" id="IPR036291">
    <property type="entry name" value="NAD(P)-bd_dom_sf"/>
</dbReference>
<reference evidence="1 2" key="1">
    <citation type="submission" date="2020-10" db="EMBL/GenBank/DDBJ databases">
        <title>The Coptis chinensis genome and diversification of protoberbering-type alkaloids.</title>
        <authorList>
            <person name="Wang B."/>
            <person name="Shu S."/>
            <person name="Song C."/>
            <person name="Liu Y."/>
        </authorList>
    </citation>
    <scope>NUCLEOTIDE SEQUENCE [LARGE SCALE GENOMIC DNA]</scope>
    <source>
        <strain evidence="1">HL-2020</strain>
        <tissue evidence="1">Leaf</tissue>
    </source>
</reference>
<sequence length="329" mass="37064">NFRRKDGGTVFVAGATGQAGIRIAQTLLRQGFTVRAGVPDLSAAQELALLASKYKSWKAASELKLEFLMSQFASSHVFLASTPVAHMSFRKRGETGLIFEILKLGKKGPVLAHDLPTVTVPPLISSQPSNYSLATNSDTSHHRRVFYGHFVFKPNDTCQVPTGIDIVMNRMLIAKSHAVLVPPASDAPNAHKFGSEKLTRWGVPDFAEEYKKNAKRFMNLFAIAVGIKQKKNVNKMFPSSDFVIMVFHYDGVVDEWNDLEWNHRAIHISAINQTKWWFAKLFLHPDMVAEYNYVFIWDEDILVDELAEWLCALLGYDSVDLGIENFYRP</sequence>
<dbReference type="Gene3D" id="3.40.50.720">
    <property type="entry name" value="NAD(P)-binding Rossmann-like Domain"/>
    <property type="match status" value="1"/>
</dbReference>
<gene>
    <name evidence="1" type="ORF">IFM89_024398</name>
</gene>
<evidence type="ECO:0000313" key="1">
    <source>
        <dbReference type="EMBL" id="KAF9615550.1"/>
    </source>
</evidence>
<dbReference type="PANTHER" id="PTHR31210:SF11">
    <property type="entry name" value="KETOGLUTARATE REDUCTASE TRANS-SPLICING-LIKE PROTEIN, PUTATIVE (DUF707)-RELATED"/>
    <property type="match status" value="1"/>
</dbReference>
<dbReference type="PANTHER" id="PTHR31210">
    <property type="entry name" value="OS06G0731900 PROTEIN"/>
    <property type="match status" value="1"/>
</dbReference>
<feature type="non-terminal residue" evidence="1">
    <location>
        <position position="329"/>
    </location>
</feature>
<dbReference type="InterPro" id="IPR007877">
    <property type="entry name" value="DUF707"/>
</dbReference>
<organism evidence="1 2">
    <name type="scientific">Coptis chinensis</name>
    <dbReference type="NCBI Taxonomy" id="261450"/>
    <lineage>
        <taxon>Eukaryota</taxon>
        <taxon>Viridiplantae</taxon>
        <taxon>Streptophyta</taxon>
        <taxon>Embryophyta</taxon>
        <taxon>Tracheophyta</taxon>
        <taxon>Spermatophyta</taxon>
        <taxon>Magnoliopsida</taxon>
        <taxon>Ranunculales</taxon>
        <taxon>Ranunculaceae</taxon>
        <taxon>Coptidoideae</taxon>
        <taxon>Coptis</taxon>
    </lineage>
</organism>
<dbReference type="OrthoDB" id="9985979at2759"/>
<proteinExistence type="predicted"/>
<protein>
    <submittedName>
        <fullName evidence="1">Uncharacterized protein</fullName>
    </submittedName>
</protein>